<comment type="caution">
    <text evidence="1">The sequence shown here is derived from an EMBL/GenBank/DDBJ whole genome shotgun (WGS) entry which is preliminary data.</text>
</comment>
<dbReference type="PANTHER" id="PTHR46503">
    <property type="entry name" value="INTER-ALPHA-TRYPSIN INHIBITOR HEAVY CHAIN-LIKE PROTEIN"/>
    <property type="match status" value="1"/>
</dbReference>
<evidence type="ECO:0000313" key="1">
    <source>
        <dbReference type="EMBL" id="KAK1391146.1"/>
    </source>
</evidence>
<dbReference type="AlphaFoldDB" id="A0AAD8IT06"/>
<keyword evidence="2" id="KW-1185">Reference proteome</keyword>
<accession>A0AAD8IT06</accession>
<dbReference type="PANTHER" id="PTHR46503:SF1">
    <property type="entry name" value="INTER-ALPHA-TRYPSIN INHIBITOR HEAVY CHAIN-LIKE PROTEIN"/>
    <property type="match status" value="1"/>
</dbReference>
<proteinExistence type="predicted"/>
<protein>
    <submittedName>
        <fullName evidence="1">Uncharacterized protein</fullName>
    </submittedName>
</protein>
<reference evidence="1" key="1">
    <citation type="submission" date="2023-02" db="EMBL/GenBank/DDBJ databases">
        <title>Genome of toxic invasive species Heracleum sosnowskyi carries increased number of genes despite the absence of recent whole-genome duplications.</title>
        <authorList>
            <person name="Schelkunov M."/>
            <person name="Shtratnikova V."/>
            <person name="Makarenko M."/>
            <person name="Klepikova A."/>
            <person name="Omelchenko D."/>
            <person name="Novikova G."/>
            <person name="Obukhova E."/>
            <person name="Bogdanov V."/>
            <person name="Penin A."/>
            <person name="Logacheva M."/>
        </authorList>
    </citation>
    <scope>NUCLEOTIDE SEQUENCE</scope>
    <source>
        <strain evidence="1">Hsosn_3</strain>
        <tissue evidence="1">Leaf</tissue>
    </source>
</reference>
<dbReference type="EMBL" id="JAUIZM010000004">
    <property type="protein sequence ID" value="KAK1391146.1"/>
    <property type="molecule type" value="Genomic_DNA"/>
</dbReference>
<name>A0AAD8IT06_9APIA</name>
<evidence type="ECO:0000313" key="2">
    <source>
        <dbReference type="Proteomes" id="UP001237642"/>
    </source>
</evidence>
<dbReference type="Proteomes" id="UP001237642">
    <property type="component" value="Unassembled WGS sequence"/>
</dbReference>
<sequence length="274" mass="31327">MNLSALLTSAGITVFYIKKTTKQRKRALWAKVFQPLNYSKMAPETILSRWRIYVDVPYSFPEFVTPVGKRMSKKEKIRLNVNAGPGTEVLCRTISHPLKFSPDGSLFVAGFQESHIRIYNVDGGWKVQKDIRARKLAALVDDTCISNPLEGSILGIEVEAWVYVYNFHRYSNLSITVRWPQKPSYQDGEFTLMVPYSFPEFVTPVGKRMSKKEKIRINVNAGPGTEVLCKTISHPLKELRHHGEKLSFLYYTEVLTWSSCDFVLLMVDKVQGKP</sequence>
<organism evidence="1 2">
    <name type="scientific">Heracleum sosnowskyi</name>
    <dbReference type="NCBI Taxonomy" id="360622"/>
    <lineage>
        <taxon>Eukaryota</taxon>
        <taxon>Viridiplantae</taxon>
        <taxon>Streptophyta</taxon>
        <taxon>Embryophyta</taxon>
        <taxon>Tracheophyta</taxon>
        <taxon>Spermatophyta</taxon>
        <taxon>Magnoliopsida</taxon>
        <taxon>eudicotyledons</taxon>
        <taxon>Gunneridae</taxon>
        <taxon>Pentapetalae</taxon>
        <taxon>asterids</taxon>
        <taxon>campanulids</taxon>
        <taxon>Apiales</taxon>
        <taxon>Apiaceae</taxon>
        <taxon>Apioideae</taxon>
        <taxon>apioid superclade</taxon>
        <taxon>Tordylieae</taxon>
        <taxon>Tordyliinae</taxon>
        <taxon>Heracleum</taxon>
    </lineage>
</organism>
<gene>
    <name evidence="1" type="ORF">POM88_019324</name>
</gene>
<reference evidence="1" key="2">
    <citation type="submission" date="2023-05" db="EMBL/GenBank/DDBJ databases">
        <authorList>
            <person name="Schelkunov M.I."/>
        </authorList>
    </citation>
    <scope>NUCLEOTIDE SEQUENCE</scope>
    <source>
        <strain evidence="1">Hsosn_3</strain>
        <tissue evidence="1">Leaf</tissue>
    </source>
</reference>